<gene>
    <name evidence="3" type="ORF">SAMN05216278_2563</name>
</gene>
<organism evidence="3 4">
    <name type="scientific">Halopelagius longus</name>
    <dbReference type="NCBI Taxonomy" id="1236180"/>
    <lineage>
        <taxon>Archaea</taxon>
        <taxon>Methanobacteriati</taxon>
        <taxon>Methanobacteriota</taxon>
        <taxon>Stenosarchaea group</taxon>
        <taxon>Halobacteria</taxon>
        <taxon>Halobacteriales</taxon>
        <taxon>Haloferacaceae</taxon>
    </lineage>
</organism>
<dbReference type="PROSITE" id="PS51462">
    <property type="entry name" value="NUDIX"/>
    <property type="match status" value="1"/>
</dbReference>
<feature type="domain" description="Nudix hydrolase" evidence="2">
    <location>
        <begin position="6"/>
        <end position="141"/>
    </location>
</feature>
<dbReference type="SUPFAM" id="SSF55811">
    <property type="entry name" value="Nudix"/>
    <property type="match status" value="1"/>
</dbReference>
<dbReference type="Proteomes" id="UP000199289">
    <property type="component" value="Unassembled WGS sequence"/>
</dbReference>
<dbReference type="AlphaFoldDB" id="A0A1H1DTD0"/>
<name>A0A1H1DTD0_9EURY</name>
<feature type="region of interest" description="Disordered" evidence="1">
    <location>
        <begin position="32"/>
        <end position="53"/>
    </location>
</feature>
<evidence type="ECO:0000313" key="3">
    <source>
        <dbReference type="EMBL" id="SDQ79509.1"/>
    </source>
</evidence>
<dbReference type="InterPro" id="IPR015797">
    <property type="entry name" value="NUDIX_hydrolase-like_dom_sf"/>
</dbReference>
<sequence>MIEEYGYVVNVDGVVVQNDEYLFIERGPEEDHASGSLAFPGGKIEQPPGGNDPIEKTAIRELDEEVGIEIGDVEYVLSTTFEADDGTQCINIVTLCEHVNGEAYPRASDEVAAIHWFSYKEVKERDDIPSYIERFVDIVENFRKSD</sequence>
<dbReference type="Pfam" id="PF00293">
    <property type="entry name" value="NUDIX"/>
    <property type="match status" value="1"/>
</dbReference>
<evidence type="ECO:0000313" key="4">
    <source>
        <dbReference type="Proteomes" id="UP000199289"/>
    </source>
</evidence>
<dbReference type="PANTHER" id="PTHR43736">
    <property type="entry name" value="ADP-RIBOSE PYROPHOSPHATASE"/>
    <property type="match status" value="1"/>
</dbReference>
<dbReference type="PANTHER" id="PTHR43736:SF1">
    <property type="entry name" value="DIHYDRONEOPTERIN TRIPHOSPHATE DIPHOSPHATASE"/>
    <property type="match status" value="1"/>
</dbReference>
<accession>A0A1H1DTD0</accession>
<protein>
    <submittedName>
        <fullName evidence="3">8-oxo-dGTPase</fullName>
    </submittedName>
</protein>
<evidence type="ECO:0000259" key="2">
    <source>
        <dbReference type="PROSITE" id="PS51462"/>
    </source>
</evidence>
<dbReference type="InterPro" id="IPR000086">
    <property type="entry name" value="NUDIX_hydrolase_dom"/>
</dbReference>
<dbReference type="EMBL" id="FNKQ01000003">
    <property type="protein sequence ID" value="SDQ79509.1"/>
    <property type="molecule type" value="Genomic_DNA"/>
</dbReference>
<evidence type="ECO:0000256" key="1">
    <source>
        <dbReference type="SAM" id="MobiDB-lite"/>
    </source>
</evidence>
<reference evidence="4" key="1">
    <citation type="submission" date="2016-10" db="EMBL/GenBank/DDBJ databases">
        <authorList>
            <person name="Varghese N."/>
            <person name="Submissions S."/>
        </authorList>
    </citation>
    <scope>NUCLEOTIDE SEQUENCE [LARGE SCALE GENOMIC DNA]</scope>
    <source>
        <strain evidence="4">CGMCC 1.12397</strain>
    </source>
</reference>
<dbReference type="Gene3D" id="3.90.79.10">
    <property type="entry name" value="Nucleoside Triphosphate Pyrophosphohydrolase"/>
    <property type="match status" value="1"/>
</dbReference>
<dbReference type="RefSeq" id="WP_245698899.1">
    <property type="nucleotide sequence ID" value="NZ_FNKQ01000003.1"/>
</dbReference>
<proteinExistence type="predicted"/>